<reference evidence="4 5" key="1">
    <citation type="journal article" date="2012" name="Appl. Environ. Microbiol.">
        <title>Short-read sequencing for genomic analysis of the brown rot fungus Fibroporia radiculosa.</title>
        <authorList>
            <person name="Tang J.D."/>
            <person name="Perkins A.D."/>
            <person name="Sonstegard T.S."/>
            <person name="Schroeder S.G."/>
            <person name="Burgess S.C."/>
            <person name="Diehl S.V."/>
        </authorList>
    </citation>
    <scope>NUCLEOTIDE SEQUENCE [LARGE SCALE GENOMIC DNA]</scope>
    <source>
        <strain evidence="4 5">TFFH 294</strain>
    </source>
</reference>
<dbReference type="STRING" id="599839.J4GUP5"/>
<keyword evidence="5" id="KW-1185">Reference proteome</keyword>
<evidence type="ECO:0000256" key="3">
    <source>
        <dbReference type="ARBA" id="ARBA00048508"/>
    </source>
</evidence>
<dbReference type="OrthoDB" id="498125at2759"/>
<dbReference type="PANTHER" id="PTHR42879">
    <property type="entry name" value="3-OXOACYL-(ACYL-CARRIER-PROTEIN) REDUCTASE"/>
    <property type="match status" value="1"/>
</dbReference>
<dbReference type="Pfam" id="PF00106">
    <property type="entry name" value="adh_short"/>
    <property type="match status" value="1"/>
</dbReference>
<dbReference type="EMBL" id="HE797179">
    <property type="protein sequence ID" value="CCM05105.1"/>
    <property type="molecule type" value="Genomic_DNA"/>
</dbReference>
<dbReference type="GO" id="GO:0004316">
    <property type="term" value="F:3-oxoacyl-[acyl-carrier-protein] reductase (NADPH) activity"/>
    <property type="evidence" value="ECO:0007669"/>
    <property type="project" value="UniProtKB-EC"/>
</dbReference>
<dbReference type="SUPFAM" id="SSF51735">
    <property type="entry name" value="NAD(P)-binding Rossmann-fold domains"/>
    <property type="match status" value="1"/>
</dbReference>
<dbReference type="PRINTS" id="PR00081">
    <property type="entry name" value="GDHRDH"/>
</dbReference>
<dbReference type="GeneID" id="24100016"/>
<evidence type="ECO:0000256" key="1">
    <source>
        <dbReference type="ARBA" id="ARBA00006484"/>
    </source>
</evidence>
<dbReference type="FunCoup" id="J4GUP5">
    <property type="interactions" value="19"/>
</dbReference>
<dbReference type="InParanoid" id="J4GUP5"/>
<evidence type="ECO:0000313" key="5">
    <source>
        <dbReference type="Proteomes" id="UP000006352"/>
    </source>
</evidence>
<organism evidence="4 5">
    <name type="scientific">Fibroporia radiculosa</name>
    <dbReference type="NCBI Taxonomy" id="599839"/>
    <lineage>
        <taxon>Eukaryota</taxon>
        <taxon>Fungi</taxon>
        <taxon>Dikarya</taxon>
        <taxon>Basidiomycota</taxon>
        <taxon>Agaricomycotina</taxon>
        <taxon>Agaricomycetes</taxon>
        <taxon>Polyporales</taxon>
        <taxon>Fibroporiaceae</taxon>
        <taxon>Fibroporia</taxon>
    </lineage>
</organism>
<dbReference type="InterPro" id="IPR036291">
    <property type="entry name" value="NAD(P)-bd_dom_sf"/>
</dbReference>
<proteinExistence type="inferred from homology"/>
<evidence type="ECO:0000313" key="4">
    <source>
        <dbReference type="EMBL" id="CCM05105.1"/>
    </source>
</evidence>
<dbReference type="HOGENOM" id="CLU_010194_1_0_1"/>
<dbReference type="Pfam" id="PF13561">
    <property type="entry name" value="adh_short_C2"/>
    <property type="match status" value="1"/>
</dbReference>
<comment type="similarity">
    <text evidence="1">Belongs to the short-chain dehydrogenases/reductases (SDR) family.</text>
</comment>
<dbReference type="Gene3D" id="3.40.50.720">
    <property type="entry name" value="NAD(P)-binding Rossmann-like Domain"/>
    <property type="match status" value="1"/>
</dbReference>
<comment type="catalytic activity">
    <reaction evidence="3">
        <text>a (3R)-hydroxyacyl-[ACP] + NADP(+) = a 3-oxoacyl-[ACP] + NADPH + H(+)</text>
        <dbReference type="Rhea" id="RHEA:17397"/>
        <dbReference type="Rhea" id="RHEA-COMP:9916"/>
        <dbReference type="Rhea" id="RHEA-COMP:9945"/>
        <dbReference type="ChEBI" id="CHEBI:15378"/>
        <dbReference type="ChEBI" id="CHEBI:57783"/>
        <dbReference type="ChEBI" id="CHEBI:58349"/>
        <dbReference type="ChEBI" id="CHEBI:78776"/>
        <dbReference type="ChEBI" id="CHEBI:78827"/>
        <dbReference type="EC" id="1.1.1.100"/>
    </reaction>
</comment>
<gene>
    <name evidence="4" type="ORF">FIBRA_07312</name>
</gene>
<protein>
    <recommendedName>
        <fullName evidence="2">3-oxoacyl-[acyl-carrier-protein] reductase</fullName>
        <ecNumber evidence="2">1.1.1.100</ecNumber>
    </recommendedName>
</protein>
<sequence length="289" mass="30740">MSDIHRVAIVTGAAQGIGRAIALRLADDGIDVAVNDLSSNVDALSSLVRELQAIGRRSVPIIADVSDEDSVKAMVLQTVRELGTLDIMIANAGIGLVTPLLNLEVEKWDRIVAVNLRGVMLCYKYAADQMIKQGRGGRIIGASSVLGKMGEASSEDTPEANVSILILETRRTSNVGLFRYEVPTVYPLSSSAEDIALALELAQHKITVNAYCPNVINTQMARDFLGSTQAESGEPGGVPGLRPLEGAAEPVVVASLVSYLVKPEAYFITGEDSSSGNIRYVTALFRAIN</sequence>
<dbReference type="InterPro" id="IPR002347">
    <property type="entry name" value="SDR_fam"/>
</dbReference>
<dbReference type="EC" id="1.1.1.100" evidence="2"/>
<dbReference type="Proteomes" id="UP000006352">
    <property type="component" value="Unassembled WGS sequence"/>
</dbReference>
<evidence type="ECO:0000256" key="2">
    <source>
        <dbReference type="ARBA" id="ARBA00012948"/>
    </source>
</evidence>
<accession>J4GUP5</accession>
<dbReference type="AlphaFoldDB" id="J4GUP5"/>
<dbReference type="PANTHER" id="PTHR42879:SF2">
    <property type="entry name" value="3-OXOACYL-[ACYL-CARRIER-PROTEIN] REDUCTASE FABG"/>
    <property type="match status" value="1"/>
</dbReference>
<dbReference type="InterPro" id="IPR050259">
    <property type="entry name" value="SDR"/>
</dbReference>
<name>J4GUP5_9APHY</name>
<dbReference type="RefSeq" id="XP_012184388.1">
    <property type="nucleotide sequence ID" value="XM_012328998.1"/>
</dbReference>